<proteinExistence type="predicted"/>
<comment type="caution">
    <text evidence="1">The sequence shown here is derived from an EMBL/GenBank/DDBJ whole genome shotgun (WGS) entry which is preliminary data.</text>
</comment>
<evidence type="ECO:0000313" key="2">
    <source>
        <dbReference type="Proteomes" id="UP000237797"/>
    </source>
</evidence>
<name>A0A2T0LE07_9BACL</name>
<sequence length="45" mass="5175">MMKKTDFSFFEGVEVRGHKFIVYGKFLSKPATCVLRQRKSDGHPA</sequence>
<gene>
    <name evidence="1" type="ORF">CLV97_11579</name>
</gene>
<protein>
    <submittedName>
        <fullName evidence="1">Uncharacterized protein</fullName>
    </submittedName>
</protein>
<reference evidence="1 2" key="1">
    <citation type="submission" date="2018-03" db="EMBL/GenBank/DDBJ databases">
        <title>Genomic Encyclopedia of Archaeal and Bacterial Type Strains, Phase II (KMG-II): from individual species to whole genera.</title>
        <authorList>
            <person name="Goeker M."/>
        </authorList>
    </citation>
    <scope>NUCLEOTIDE SEQUENCE [LARGE SCALE GENOMIC DNA]</scope>
    <source>
        <strain evidence="1 2">DSM 44946</strain>
    </source>
</reference>
<dbReference type="EMBL" id="PVNE01000015">
    <property type="protein sequence ID" value="PRX40282.1"/>
    <property type="molecule type" value="Genomic_DNA"/>
</dbReference>
<accession>A0A2T0LE07</accession>
<evidence type="ECO:0000313" key="1">
    <source>
        <dbReference type="EMBL" id="PRX40282.1"/>
    </source>
</evidence>
<organism evidence="1 2">
    <name type="scientific">Planifilum fimeticola</name>
    <dbReference type="NCBI Taxonomy" id="201975"/>
    <lineage>
        <taxon>Bacteria</taxon>
        <taxon>Bacillati</taxon>
        <taxon>Bacillota</taxon>
        <taxon>Bacilli</taxon>
        <taxon>Bacillales</taxon>
        <taxon>Thermoactinomycetaceae</taxon>
        <taxon>Planifilum</taxon>
    </lineage>
</organism>
<dbReference type="AlphaFoldDB" id="A0A2T0LE07"/>
<keyword evidence="2" id="KW-1185">Reference proteome</keyword>
<dbReference type="Proteomes" id="UP000237797">
    <property type="component" value="Unassembled WGS sequence"/>
</dbReference>